<comment type="caution">
    <text evidence="1">The sequence shown here is derived from an EMBL/GenBank/DDBJ whole genome shotgun (WGS) entry which is preliminary data.</text>
</comment>
<dbReference type="AlphaFoldDB" id="A0AAN9R3X1"/>
<protein>
    <submittedName>
        <fullName evidence="1">Uncharacterized protein</fullName>
    </submittedName>
</protein>
<dbReference type="EMBL" id="JAYMYQ010000001">
    <property type="protein sequence ID" value="KAK7361400.1"/>
    <property type="molecule type" value="Genomic_DNA"/>
</dbReference>
<reference evidence="1 2" key="1">
    <citation type="submission" date="2024-01" db="EMBL/GenBank/DDBJ databases">
        <title>The genomes of 5 underutilized Papilionoideae crops provide insights into root nodulation and disease resistanc.</title>
        <authorList>
            <person name="Jiang F."/>
        </authorList>
    </citation>
    <scope>NUCLEOTIDE SEQUENCE [LARGE SCALE GENOMIC DNA]</scope>
    <source>
        <strain evidence="1">LVBAO_FW01</strain>
        <tissue evidence="1">Leaves</tissue>
    </source>
</reference>
<keyword evidence="2" id="KW-1185">Reference proteome</keyword>
<dbReference type="Proteomes" id="UP001367508">
    <property type="component" value="Unassembled WGS sequence"/>
</dbReference>
<evidence type="ECO:0000313" key="2">
    <source>
        <dbReference type="Proteomes" id="UP001367508"/>
    </source>
</evidence>
<sequence length="221" mass="24620">MLSSKVARLVYVLLPSRQLEFRLHMAFMQNYNDDHQVSNLAVPEFINRWSNLQLRPQSRGLNRLTRLRYQAEGEGGAYKDRRVWSTPTKDNCLSLAILSFGWDPRAKVAGVMGKQCFAENTRLFTDLDTRISSKPTFNLVAVSGTSPNDTNCLCIDNSHRSLGVQCLASLSQASHIVARRFPVWVSRIITHQPPCAGPLGSTQATSLILGSIGIEDEFILG</sequence>
<name>A0AAN9R3X1_CANGL</name>
<proteinExistence type="predicted"/>
<organism evidence="1 2">
    <name type="scientific">Canavalia gladiata</name>
    <name type="common">Sword bean</name>
    <name type="synonym">Dolichos gladiatus</name>
    <dbReference type="NCBI Taxonomy" id="3824"/>
    <lineage>
        <taxon>Eukaryota</taxon>
        <taxon>Viridiplantae</taxon>
        <taxon>Streptophyta</taxon>
        <taxon>Embryophyta</taxon>
        <taxon>Tracheophyta</taxon>
        <taxon>Spermatophyta</taxon>
        <taxon>Magnoliopsida</taxon>
        <taxon>eudicotyledons</taxon>
        <taxon>Gunneridae</taxon>
        <taxon>Pentapetalae</taxon>
        <taxon>rosids</taxon>
        <taxon>fabids</taxon>
        <taxon>Fabales</taxon>
        <taxon>Fabaceae</taxon>
        <taxon>Papilionoideae</taxon>
        <taxon>50 kb inversion clade</taxon>
        <taxon>NPAAA clade</taxon>
        <taxon>indigoferoid/millettioid clade</taxon>
        <taxon>Phaseoleae</taxon>
        <taxon>Canavalia</taxon>
    </lineage>
</organism>
<evidence type="ECO:0000313" key="1">
    <source>
        <dbReference type="EMBL" id="KAK7361400.1"/>
    </source>
</evidence>
<gene>
    <name evidence="1" type="ORF">VNO77_03457</name>
</gene>
<accession>A0AAN9R3X1</accession>